<dbReference type="OrthoDB" id="9808843at2"/>
<dbReference type="GO" id="GO:0000160">
    <property type="term" value="P:phosphorelay signal transduction system"/>
    <property type="evidence" value="ECO:0007669"/>
    <property type="project" value="InterPro"/>
</dbReference>
<evidence type="ECO:0000259" key="7">
    <source>
        <dbReference type="PROSITE" id="PS50110"/>
    </source>
</evidence>
<evidence type="ECO:0000256" key="2">
    <source>
        <dbReference type="ARBA" id="ARBA00023015"/>
    </source>
</evidence>
<dbReference type="InterPro" id="IPR058245">
    <property type="entry name" value="NreC/VraR/RcsB-like_REC"/>
</dbReference>
<dbReference type="SUPFAM" id="SSF46894">
    <property type="entry name" value="C-terminal effector domain of the bipartite response regulators"/>
    <property type="match status" value="1"/>
</dbReference>
<dbReference type="PRINTS" id="PR00038">
    <property type="entry name" value="HTHLUXR"/>
</dbReference>
<dbReference type="PROSITE" id="PS50110">
    <property type="entry name" value="RESPONSE_REGULATORY"/>
    <property type="match status" value="1"/>
</dbReference>
<dbReference type="InterPro" id="IPR011006">
    <property type="entry name" value="CheY-like_superfamily"/>
</dbReference>
<dbReference type="InterPro" id="IPR001789">
    <property type="entry name" value="Sig_transdc_resp-reg_receiver"/>
</dbReference>
<dbReference type="PANTHER" id="PTHR43214:SF24">
    <property type="entry name" value="TRANSCRIPTIONAL REGULATORY PROTEIN NARL-RELATED"/>
    <property type="match status" value="1"/>
</dbReference>
<dbReference type="RefSeq" id="WP_006592119.1">
    <property type="nucleotide sequence ID" value="NZ_BAHD01000022.1"/>
</dbReference>
<dbReference type="PROSITE" id="PS50043">
    <property type="entry name" value="HTH_LUXR_2"/>
    <property type="match status" value="1"/>
</dbReference>
<dbReference type="STRING" id="1184609.KILIM_022_00730"/>
<dbReference type="PANTHER" id="PTHR43214">
    <property type="entry name" value="TWO-COMPONENT RESPONSE REGULATOR"/>
    <property type="match status" value="1"/>
</dbReference>
<name>K6WTZ6_9MICO</name>
<dbReference type="Gene3D" id="3.40.50.2300">
    <property type="match status" value="1"/>
</dbReference>
<dbReference type="AlphaFoldDB" id="K6WTZ6"/>
<accession>K6WTZ6</accession>
<evidence type="ECO:0000256" key="3">
    <source>
        <dbReference type="ARBA" id="ARBA00023125"/>
    </source>
</evidence>
<dbReference type="Pfam" id="PF00196">
    <property type="entry name" value="GerE"/>
    <property type="match status" value="1"/>
</dbReference>
<dbReference type="SMART" id="SM00421">
    <property type="entry name" value="HTH_LUXR"/>
    <property type="match status" value="1"/>
</dbReference>
<gene>
    <name evidence="8" type="ORF">KILIM_022_00730</name>
</gene>
<keyword evidence="1 5" id="KW-0597">Phosphoprotein</keyword>
<proteinExistence type="predicted"/>
<dbReference type="InterPro" id="IPR000792">
    <property type="entry name" value="Tscrpt_reg_LuxR_C"/>
</dbReference>
<dbReference type="PROSITE" id="PS00622">
    <property type="entry name" value="HTH_LUXR_1"/>
    <property type="match status" value="1"/>
</dbReference>
<dbReference type="CDD" id="cd17535">
    <property type="entry name" value="REC_NarL-like"/>
    <property type="match status" value="1"/>
</dbReference>
<feature type="domain" description="HTH luxR-type" evidence="6">
    <location>
        <begin position="154"/>
        <end position="219"/>
    </location>
</feature>
<dbReference type="eggNOG" id="COG2197">
    <property type="taxonomic scope" value="Bacteria"/>
</dbReference>
<comment type="caution">
    <text evidence="8">The sequence shown here is derived from an EMBL/GenBank/DDBJ whole genome shotgun (WGS) entry which is preliminary data.</text>
</comment>
<dbReference type="InterPro" id="IPR039420">
    <property type="entry name" value="WalR-like"/>
</dbReference>
<dbReference type="GO" id="GO:0006355">
    <property type="term" value="P:regulation of DNA-templated transcription"/>
    <property type="evidence" value="ECO:0007669"/>
    <property type="project" value="InterPro"/>
</dbReference>
<sequence length="221" mass="23625">MTGRPSVVLIDDDPLVRAGLRMMLGGPDGVAVVAEGEDGDQVVELYGRHRPDVVLMDIRMARLDGLGATRALLAAYPDAKVLVLTTFDADDYVLEALRVGARGFVLKDTPPDRLVAAVHEIVAGEHALSPSVTALLVRQVSQEPTPGDDRAARARAQLDRLTERELDVARAVARGGSNADISRELYLGVPTVKAHISSILAKLDLTNRVQIALLVQDGADL</sequence>
<feature type="modified residue" description="4-aspartylphosphate" evidence="5">
    <location>
        <position position="57"/>
    </location>
</feature>
<dbReference type="Pfam" id="PF00072">
    <property type="entry name" value="Response_reg"/>
    <property type="match status" value="1"/>
</dbReference>
<organism evidence="8 9">
    <name type="scientific">Kineosphaera limosa NBRC 100340</name>
    <dbReference type="NCBI Taxonomy" id="1184609"/>
    <lineage>
        <taxon>Bacteria</taxon>
        <taxon>Bacillati</taxon>
        <taxon>Actinomycetota</taxon>
        <taxon>Actinomycetes</taxon>
        <taxon>Micrococcales</taxon>
        <taxon>Dermatophilaceae</taxon>
        <taxon>Kineosphaera</taxon>
    </lineage>
</organism>
<dbReference type="SMART" id="SM00448">
    <property type="entry name" value="REC"/>
    <property type="match status" value="1"/>
</dbReference>
<dbReference type="CDD" id="cd06170">
    <property type="entry name" value="LuxR_C_like"/>
    <property type="match status" value="1"/>
</dbReference>
<protein>
    <submittedName>
        <fullName evidence="8">Putative two-component response regulator</fullName>
    </submittedName>
</protein>
<evidence type="ECO:0000256" key="1">
    <source>
        <dbReference type="ARBA" id="ARBA00022553"/>
    </source>
</evidence>
<evidence type="ECO:0000313" key="8">
    <source>
        <dbReference type="EMBL" id="GAB95587.1"/>
    </source>
</evidence>
<dbReference type="SUPFAM" id="SSF52172">
    <property type="entry name" value="CheY-like"/>
    <property type="match status" value="1"/>
</dbReference>
<keyword evidence="2" id="KW-0805">Transcription regulation</keyword>
<reference evidence="8 9" key="1">
    <citation type="submission" date="2012-08" db="EMBL/GenBank/DDBJ databases">
        <title>Whole genome shotgun sequence of Kineosphaera limosa NBRC 100340.</title>
        <authorList>
            <person name="Yoshida I."/>
            <person name="Isaki S."/>
            <person name="Hosoyama A."/>
            <person name="Tsuchikane K."/>
            <person name="Katsumata H."/>
            <person name="Ando Y."/>
            <person name="Ohji S."/>
            <person name="Hamada M."/>
            <person name="Tamura T."/>
            <person name="Yamazoe A."/>
            <person name="Yamazaki S."/>
            <person name="Fujita N."/>
        </authorList>
    </citation>
    <scope>NUCLEOTIDE SEQUENCE [LARGE SCALE GENOMIC DNA]</scope>
    <source>
        <strain evidence="8 9">NBRC 100340</strain>
    </source>
</reference>
<dbReference type="EMBL" id="BAHD01000022">
    <property type="protein sequence ID" value="GAB95587.1"/>
    <property type="molecule type" value="Genomic_DNA"/>
</dbReference>
<keyword evidence="9" id="KW-1185">Reference proteome</keyword>
<dbReference type="GO" id="GO:0003677">
    <property type="term" value="F:DNA binding"/>
    <property type="evidence" value="ECO:0007669"/>
    <property type="project" value="UniProtKB-KW"/>
</dbReference>
<dbReference type="InterPro" id="IPR016032">
    <property type="entry name" value="Sig_transdc_resp-reg_C-effctor"/>
</dbReference>
<evidence type="ECO:0000313" key="9">
    <source>
        <dbReference type="Proteomes" id="UP000008366"/>
    </source>
</evidence>
<feature type="domain" description="Response regulatory" evidence="7">
    <location>
        <begin position="6"/>
        <end position="122"/>
    </location>
</feature>
<evidence type="ECO:0000259" key="6">
    <source>
        <dbReference type="PROSITE" id="PS50043"/>
    </source>
</evidence>
<keyword evidence="3" id="KW-0238">DNA-binding</keyword>
<evidence type="ECO:0000256" key="5">
    <source>
        <dbReference type="PROSITE-ProRule" id="PRU00169"/>
    </source>
</evidence>
<keyword evidence="4" id="KW-0804">Transcription</keyword>
<evidence type="ECO:0000256" key="4">
    <source>
        <dbReference type="ARBA" id="ARBA00023163"/>
    </source>
</evidence>
<dbReference type="Proteomes" id="UP000008366">
    <property type="component" value="Unassembled WGS sequence"/>
</dbReference>